<accession>C7RKB2</accession>
<dbReference type="HOGENOM" id="CLU_3338818_0_0_4"/>
<sequence>MMRSNIAAMPRVNRHEIDAELAGVEPRILELLGEVTE</sequence>
<proteinExistence type="predicted"/>
<protein>
    <submittedName>
        <fullName evidence="1">Uncharacterized protein</fullName>
    </submittedName>
</protein>
<evidence type="ECO:0000313" key="1">
    <source>
        <dbReference type="EMBL" id="ACV33703.1"/>
    </source>
</evidence>
<dbReference type="KEGG" id="app:CAP2UW1_0346"/>
<name>C7RKB2_ACCRE</name>
<reference evidence="1" key="1">
    <citation type="submission" date="2009-08" db="EMBL/GenBank/DDBJ databases">
        <authorList>
            <consortium name="US DOE Joint Genome Institute"/>
            <person name="Lucas S."/>
            <person name="Copeland A."/>
            <person name="Lapidus A."/>
            <person name="Glavina del Rio T."/>
            <person name="Dalin E."/>
            <person name="Tice H."/>
            <person name="Bruce D."/>
            <person name="Barry K."/>
            <person name="Pitluck S."/>
            <person name="Lowry S."/>
            <person name="Larimer F."/>
            <person name="Land M."/>
            <person name="Hauser L."/>
            <person name="Kyrpides N."/>
            <person name="Ivanova N."/>
            <person name="McMahon K.D."/>
            <person name="Hugenholtz P."/>
        </authorList>
    </citation>
    <scope>NUCLEOTIDE SEQUENCE</scope>
    <source>
        <strain evidence="1">UW-1</strain>
    </source>
</reference>
<gene>
    <name evidence="1" type="ordered locus">CAP2UW1_0346</name>
</gene>
<dbReference type="EMBL" id="CP001715">
    <property type="protein sequence ID" value="ACV33703.1"/>
    <property type="molecule type" value="Genomic_DNA"/>
</dbReference>
<organism evidence="1">
    <name type="scientific">Accumulibacter regalis</name>
    <dbReference type="NCBI Taxonomy" id="522306"/>
    <lineage>
        <taxon>Bacteria</taxon>
        <taxon>Pseudomonadati</taxon>
        <taxon>Pseudomonadota</taxon>
        <taxon>Betaproteobacteria</taxon>
        <taxon>Candidatus Accumulibacter</taxon>
    </lineage>
</organism>
<reference evidence="1" key="2">
    <citation type="submission" date="2009-09" db="EMBL/GenBank/DDBJ databases">
        <title>Complete sequence of chromosome of Candidatus Accumulibacter phosphatis clade IIA str. UW-1.</title>
        <authorList>
            <consortium name="US DOE Joint Genome Institute"/>
            <person name="Martin H.G."/>
            <person name="Ivanova N."/>
            <person name="Kunin V."/>
            <person name="Warnecke F."/>
            <person name="Barry K."/>
            <person name="He S."/>
            <person name="Salamov A."/>
            <person name="Szeto E."/>
            <person name="Dalin E."/>
            <person name="Pangilinan J.L."/>
            <person name="Lapidus A."/>
            <person name="Lowry S."/>
            <person name="Kyrpides N.C."/>
            <person name="McMahon K.D."/>
            <person name="Hugenholtz P."/>
        </authorList>
    </citation>
    <scope>NUCLEOTIDE SEQUENCE [LARGE SCALE GENOMIC DNA]</scope>
    <source>
        <strain evidence="1">UW-1</strain>
    </source>
</reference>
<dbReference type="AlphaFoldDB" id="C7RKB2"/>